<comment type="caution">
    <text evidence="2">The sequence shown here is derived from an EMBL/GenBank/DDBJ whole genome shotgun (WGS) entry which is preliminary data.</text>
</comment>
<feature type="region of interest" description="Disordered" evidence="1">
    <location>
        <begin position="124"/>
        <end position="143"/>
    </location>
</feature>
<dbReference type="Proteomes" id="UP000230002">
    <property type="component" value="Unassembled WGS sequence"/>
</dbReference>
<sequence length="272" mass="29597">MFPRIGPLSLSSAHSLAWDMEYKNPPPGPVTVTGGPREDWRTKGTALVERYLACVADPTPSLSLQCDTSRARGPLKAHRLLIKLIAEESAHIGRALKTLGFTFTELIEAAVAVAVFEQNPVPADKADSPCGRRGSPIALTDRLPPSVDRRRHVVSCRATTPFRIDYAPLVPLAGKARLLAAMRQQQAHYAWRLANPCLPHLLAELAPSRVATGRGRGRGGIGDPGDLDQGGRDAPCEQAGERDAHTAADVWDKNVLQEFMDEVVRQMSFVME</sequence>
<dbReference type="AlphaFoldDB" id="A0A2G8S6Z8"/>
<keyword evidence="3" id="KW-1185">Reference proteome</keyword>
<evidence type="ECO:0000313" key="2">
    <source>
        <dbReference type="EMBL" id="PIL29514.1"/>
    </source>
</evidence>
<reference evidence="2 3" key="1">
    <citation type="journal article" date="2015" name="Sci. Rep.">
        <title>Chromosome-level genome map provides insights into diverse defense mechanisms in the medicinal fungus Ganoderma sinense.</title>
        <authorList>
            <person name="Zhu Y."/>
            <person name="Xu J."/>
            <person name="Sun C."/>
            <person name="Zhou S."/>
            <person name="Xu H."/>
            <person name="Nelson D.R."/>
            <person name="Qian J."/>
            <person name="Song J."/>
            <person name="Luo H."/>
            <person name="Xiang L."/>
            <person name="Li Y."/>
            <person name="Xu Z."/>
            <person name="Ji A."/>
            <person name="Wang L."/>
            <person name="Lu S."/>
            <person name="Hayward A."/>
            <person name="Sun W."/>
            <person name="Li X."/>
            <person name="Schwartz D.C."/>
            <person name="Wang Y."/>
            <person name="Chen S."/>
        </authorList>
    </citation>
    <scope>NUCLEOTIDE SEQUENCE [LARGE SCALE GENOMIC DNA]</scope>
    <source>
        <strain evidence="2 3">ZZ0214-1</strain>
    </source>
</reference>
<dbReference type="EMBL" id="AYKW01000021">
    <property type="protein sequence ID" value="PIL29514.1"/>
    <property type="molecule type" value="Genomic_DNA"/>
</dbReference>
<dbReference type="STRING" id="1077348.A0A2G8S6Z8"/>
<feature type="compositionally biased region" description="Basic and acidic residues" evidence="1">
    <location>
        <begin position="229"/>
        <end position="245"/>
    </location>
</feature>
<proteinExistence type="predicted"/>
<evidence type="ECO:0000256" key="1">
    <source>
        <dbReference type="SAM" id="MobiDB-lite"/>
    </source>
</evidence>
<feature type="region of interest" description="Disordered" evidence="1">
    <location>
        <begin position="212"/>
        <end position="245"/>
    </location>
</feature>
<protein>
    <submittedName>
        <fullName evidence="2">Uncharacterized protein</fullName>
    </submittedName>
</protein>
<organism evidence="2 3">
    <name type="scientific">Ganoderma sinense ZZ0214-1</name>
    <dbReference type="NCBI Taxonomy" id="1077348"/>
    <lineage>
        <taxon>Eukaryota</taxon>
        <taxon>Fungi</taxon>
        <taxon>Dikarya</taxon>
        <taxon>Basidiomycota</taxon>
        <taxon>Agaricomycotina</taxon>
        <taxon>Agaricomycetes</taxon>
        <taxon>Polyporales</taxon>
        <taxon>Polyporaceae</taxon>
        <taxon>Ganoderma</taxon>
    </lineage>
</organism>
<dbReference type="OrthoDB" id="2548233at2759"/>
<evidence type="ECO:0000313" key="3">
    <source>
        <dbReference type="Proteomes" id="UP000230002"/>
    </source>
</evidence>
<gene>
    <name evidence="2" type="ORF">GSI_08322</name>
</gene>
<dbReference type="Gene3D" id="3.30.559.30">
    <property type="entry name" value="Nonribosomal peptide synthetase, condensation domain"/>
    <property type="match status" value="1"/>
</dbReference>
<name>A0A2G8S6Z8_9APHY</name>
<accession>A0A2G8S6Z8</accession>